<dbReference type="InterPro" id="IPR002125">
    <property type="entry name" value="CMP_dCMP_dom"/>
</dbReference>
<dbReference type="Gene3D" id="3.40.430.10">
    <property type="entry name" value="Dihydrofolate Reductase, subunit A"/>
    <property type="match status" value="1"/>
</dbReference>
<dbReference type="InterPro" id="IPR004794">
    <property type="entry name" value="Eubact_RibD"/>
</dbReference>
<reference evidence="15" key="1">
    <citation type="submission" date="2023-09" db="EMBL/GenBank/DDBJ databases">
        <title>Undibacterium sp. 20NA77.5 isolated from freshwater.</title>
        <authorList>
            <person name="Le V."/>
            <person name="Ko S.-R."/>
            <person name="Ahn C.-Y."/>
            <person name="Oh H.-M."/>
        </authorList>
    </citation>
    <scope>NUCLEOTIDE SEQUENCE</scope>
    <source>
        <strain evidence="15">20NA77.5</strain>
    </source>
</reference>
<evidence type="ECO:0000313" key="15">
    <source>
        <dbReference type="EMBL" id="WMW81625.1"/>
    </source>
</evidence>
<comment type="similarity">
    <text evidence="5 12">In the C-terminal section; belongs to the HTP reductase family.</text>
</comment>
<evidence type="ECO:0000256" key="9">
    <source>
        <dbReference type="ARBA" id="ARBA00022857"/>
    </source>
</evidence>
<evidence type="ECO:0000259" key="14">
    <source>
        <dbReference type="PROSITE" id="PS51747"/>
    </source>
</evidence>
<dbReference type="EMBL" id="CP133720">
    <property type="protein sequence ID" value="WMW81625.1"/>
    <property type="molecule type" value="Genomic_DNA"/>
</dbReference>
<dbReference type="InterPro" id="IPR024072">
    <property type="entry name" value="DHFR-like_dom_sf"/>
</dbReference>
<keyword evidence="9 12" id="KW-0521">NADP</keyword>
<dbReference type="Pfam" id="PF01872">
    <property type="entry name" value="RibD_C"/>
    <property type="match status" value="1"/>
</dbReference>
<sequence>MTTTTVNEEHQTGPGPTSQDVEMMSLALDLAAGASMETAPNPRVGCVLVKDGQIIGRGCTQKVGQAHAEVMALRDAASQGHAVQGATAYVTLEPCSHYGRTPPCANALIEAGVARVVAALEDPNPLVAGRGFAMLREAGIDVLSGVLAQRASELNIGFLHRMRTGKPWVRLKMAASMDGFTALPNRQSQWITDAAAREDGHHWRARADAILTGIGTVLADNPQMNIRYPEYTSRFQPRKIVVDSRLRIHGMPNRARLLESGRVLLVHAQTRDETLDVDCCECKVEQDCEIQYLHLPNPDGTHVDLSRLMQELGREQINEMHVEAGAQLSGALLAAGLVDELLLYLAPKFLGSGRTMFDLPGLQHVEQAQQWTMSDLRQVGNAVRVILRA</sequence>
<evidence type="ECO:0000256" key="7">
    <source>
        <dbReference type="ARBA" id="ARBA00022723"/>
    </source>
</evidence>
<dbReference type="PANTHER" id="PTHR38011:SF7">
    <property type="entry name" value="2,5-DIAMINO-6-RIBOSYLAMINO-4(3H)-PYRIMIDINONE 5'-PHOSPHATE REDUCTASE"/>
    <property type="match status" value="1"/>
</dbReference>
<comment type="function">
    <text evidence="1 12">Converts 2,5-diamino-6-(ribosylamino)-4(3h)-pyrimidinone 5'-phosphate into 5-amino-6-(ribosylamino)-2,4(1h,3h)-pyrimidinedione 5'-phosphate.</text>
</comment>
<keyword evidence="10 12" id="KW-0560">Oxidoreductase</keyword>
<dbReference type="CDD" id="cd01284">
    <property type="entry name" value="Riboflavin_deaminase-reductase"/>
    <property type="match status" value="1"/>
</dbReference>
<comment type="cofactor">
    <cofactor evidence="12">
        <name>Zn(2+)</name>
        <dbReference type="ChEBI" id="CHEBI:29105"/>
    </cofactor>
    <text evidence="12">Binds 1 zinc ion.</text>
</comment>
<comment type="pathway">
    <text evidence="2 12">Cofactor biosynthesis; riboflavin biosynthesis; 5-amino-6-(D-ribitylamino)uracil from GTP: step 2/4.</text>
</comment>
<dbReference type="RefSeq" id="WP_309483104.1">
    <property type="nucleotide sequence ID" value="NZ_CP133720.1"/>
</dbReference>
<dbReference type="GO" id="GO:0008835">
    <property type="term" value="F:diaminohydroxyphosphoribosylaminopyrimidine deaminase activity"/>
    <property type="evidence" value="ECO:0007669"/>
    <property type="project" value="UniProtKB-EC"/>
</dbReference>
<keyword evidence="8 12" id="KW-0862">Zinc</keyword>
<keyword evidence="16" id="KW-1185">Reference proteome</keyword>
<comment type="similarity">
    <text evidence="4 12">In the N-terminal section; belongs to the cytidine and deoxycytidylate deaminase family.</text>
</comment>
<organism evidence="15 16">
    <name type="scientific">Undibacterium cyanobacteriorum</name>
    <dbReference type="NCBI Taxonomy" id="3073561"/>
    <lineage>
        <taxon>Bacteria</taxon>
        <taxon>Pseudomonadati</taxon>
        <taxon>Pseudomonadota</taxon>
        <taxon>Betaproteobacteria</taxon>
        <taxon>Burkholderiales</taxon>
        <taxon>Oxalobacteraceae</taxon>
        <taxon>Undibacterium</taxon>
    </lineage>
</organism>
<feature type="domain" description="CMP/dCMP-type deaminase" evidence="14">
    <location>
        <begin position="18"/>
        <end position="143"/>
    </location>
</feature>
<dbReference type="PIRSF" id="PIRSF006769">
    <property type="entry name" value="RibD"/>
    <property type="match status" value="1"/>
</dbReference>
<evidence type="ECO:0000256" key="4">
    <source>
        <dbReference type="ARBA" id="ARBA00005259"/>
    </source>
</evidence>
<dbReference type="InterPro" id="IPR011549">
    <property type="entry name" value="RibD_C"/>
</dbReference>
<dbReference type="SUPFAM" id="SSF53597">
    <property type="entry name" value="Dihydrofolate reductase-like"/>
    <property type="match status" value="1"/>
</dbReference>
<dbReference type="InterPro" id="IPR016192">
    <property type="entry name" value="APOBEC/CMP_deaminase_Zn-bd"/>
</dbReference>
<evidence type="ECO:0000256" key="2">
    <source>
        <dbReference type="ARBA" id="ARBA00004882"/>
    </source>
</evidence>
<dbReference type="NCBIfam" id="TIGR00227">
    <property type="entry name" value="ribD_Cterm"/>
    <property type="match status" value="1"/>
</dbReference>
<dbReference type="Proteomes" id="UP001181355">
    <property type="component" value="Chromosome"/>
</dbReference>
<keyword evidence="7 12" id="KW-0479">Metal-binding</keyword>
<keyword evidence="12 15" id="KW-0378">Hydrolase</keyword>
<dbReference type="PROSITE" id="PS00903">
    <property type="entry name" value="CYT_DCMP_DEAMINASES_1"/>
    <property type="match status" value="1"/>
</dbReference>
<evidence type="ECO:0000256" key="11">
    <source>
        <dbReference type="ARBA" id="ARBA00023268"/>
    </source>
</evidence>
<dbReference type="PROSITE" id="PS51747">
    <property type="entry name" value="CYT_DCMP_DEAMINASES_2"/>
    <property type="match status" value="1"/>
</dbReference>
<gene>
    <name evidence="15" type="primary">ribD</name>
    <name evidence="15" type="ORF">RF679_04915</name>
</gene>
<keyword evidence="11" id="KW-0511">Multifunctional enzyme</keyword>
<dbReference type="GO" id="GO:0008703">
    <property type="term" value="F:5-amino-6-(5-phosphoribosylamino)uracil reductase activity"/>
    <property type="evidence" value="ECO:0007669"/>
    <property type="project" value="UniProtKB-EC"/>
</dbReference>
<evidence type="ECO:0000313" key="16">
    <source>
        <dbReference type="Proteomes" id="UP001181355"/>
    </source>
</evidence>
<evidence type="ECO:0000256" key="6">
    <source>
        <dbReference type="ARBA" id="ARBA00022619"/>
    </source>
</evidence>
<dbReference type="NCBIfam" id="TIGR00326">
    <property type="entry name" value="eubact_ribD"/>
    <property type="match status" value="1"/>
</dbReference>
<dbReference type="InterPro" id="IPR016193">
    <property type="entry name" value="Cytidine_deaminase-like"/>
</dbReference>
<evidence type="ECO:0000256" key="1">
    <source>
        <dbReference type="ARBA" id="ARBA00002151"/>
    </source>
</evidence>
<dbReference type="InterPro" id="IPR050765">
    <property type="entry name" value="Riboflavin_Biosynth_HTPR"/>
</dbReference>
<evidence type="ECO:0000256" key="12">
    <source>
        <dbReference type="PIRNR" id="PIRNR006769"/>
    </source>
</evidence>
<dbReference type="SUPFAM" id="SSF53927">
    <property type="entry name" value="Cytidine deaminase-like"/>
    <property type="match status" value="1"/>
</dbReference>
<evidence type="ECO:0000256" key="3">
    <source>
        <dbReference type="ARBA" id="ARBA00004910"/>
    </source>
</evidence>
<feature type="region of interest" description="Disordered" evidence="13">
    <location>
        <begin position="1"/>
        <end position="20"/>
    </location>
</feature>
<comment type="catalytic activity">
    <reaction evidence="12">
        <text>5-amino-6-(5-phospho-D-ribitylamino)uracil + NADP(+) = 5-amino-6-(5-phospho-D-ribosylamino)uracil + NADPH + H(+)</text>
        <dbReference type="Rhea" id="RHEA:17845"/>
        <dbReference type="ChEBI" id="CHEBI:15378"/>
        <dbReference type="ChEBI" id="CHEBI:57783"/>
        <dbReference type="ChEBI" id="CHEBI:58349"/>
        <dbReference type="ChEBI" id="CHEBI:58421"/>
        <dbReference type="ChEBI" id="CHEBI:58453"/>
        <dbReference type="EC" id="1.1.1.193"/>
    </reaction>
</comment>
<dbReference type="EC" id="3.5.4.26" evidence="12"/>
<keyword evidence="6 12" id="KW-0686">Riboflavin biosynthesis</keyword>
<name>A0ABY9RMW5_9BURK</name>
<dbReference type="PANTHER" id="PTHR38011">
    <property type="entry name" value="DIHYDROFOLATE REDUCTASE FAMILY PROTEIN (AFU_ORTHOLOGUE AFUA_8G06820)"/>
    <property type="match status" value="1"/>
</dbReference>
<dbReference type="Gene3D" id="3.40.140.10">
    <property type="entry name" value="Cytidine Deaminase, domain 2"/>
    <property type="match status" value="1"/>
</dbReference>
<evidence type="ECO:0000256" key="5">
    <source>
        <dbReference type="ARBA" id="ARBA00007417"/>
    </source>
</evidence>
<evidence type="ECO:0000256" key="10">
    <source>
        <dbReference type="ARBA" id="ARBA00023002"/>
    </source>
</evidence>
<dbReference type="Pfam" id="PF00383">
    <property type="entry name" value="dCMP_cyt_deam_1"/>
    <property type="match status" value="1"/>
</dbReference>
<evidence type="ECO:0000256" key="13">
    <source>
        <dbReference type="SAM" id="MobiDB-lite"/>
    </source>
</evidence>
<dbReference type="InterPro" id="IPR002734">
    <property type="entry name" value="RibDG_C"/>
</dbReference>
<evidence type="ECO:0000256" key="8">
    <source>
        <dbReference type="ARBA" id="ARBA00022833"/>
    </source>
</evidence>
<protein>
    <recommendedName>
        <fullName evidence="12">Riboflavin biosynthesis protein RibD</fullName>
    </recommendedName>
    <domain>
        <recommendedName>
            <fullName evidence="12">Diaminohydroxyphosphoribosylaminopyrimidine deaminase</fullName>
            <shortName evidence="12">DRAP deaminase</shortName>
            <ecNumber evidence="12">3.5.4.26</ecNumber>
        </recommendedName>
        <alternativeName>
            <fullName evidence="12">Riboflavin-specific deaminase</fullName>
        </alternativeName>
    </domain>
    <domain>
        <recommendedName>
            <fullName evidence="12">5-amino-6-(5-phosphoribosylamino)uracil reductase</fullName>
            <ecNumber evidence="12">1.1.1.193</ecNumber>
        </recommendedName>
        <alternativeName>
            <fullName evidence="12">HTP reductase</fullName>
        </alternativeName>
    </domain>
</protein>
<comment type="pathway">
    <text evidence="3 12">Cofactor biosynthesis; riboflavin biosynthesis; 5-amino-6-(D-ribitylamino)uracil from GTP: step 3/4.</text>
</comment>
<dbReference type="EC" id="1.1.1.193" evidence="12"/>
<comment type="catalytic activity">
    <reaction evidence="12">
        <text>2,5-diamino-6-hydroxy-4-(5-phosphoribosylamino)-pyrimidine + H2O + H(+) = 5-amino-6-(5-phospho-D-ribosylamino)uracil + NH4(+)</text>
        <dbReference type="Rhea" id="RHEA:21868"/>
        <dbReference type="ChEBI" id="CHEBI:15377"/>
        <dbReference type="ChEBI" id="CHEBI:15378"/>
        <dbReference type="ChEBI" id="CHEBI:28938"/>
        <dbReference type="ChEBI" id="CHEBI:58453"/>
        <dbReference type="ChEBI" id="CHEBI:58614"/>
        <dbReference type="EC" id="3.5.4.26"/>
    </reaction>
</comment>
<proteinExistence type="inferred from homology"/>
<accession>A0ABY9RMW5</accession>